<dbReference type="AlphaFoldDB" id="A0A8T0KEF7"/>
<proteinExistence type="predicted"/>
<dbReference type="EMBL" id="JABFOF010000005">
    <property type="protein sequence ID" value="KAG2396515.1"/>
    <property type="molecule type" value="Genomic_DNA"/>
</dbReference>
<sequence length="206" mass="22321">MSFLSFFAAEAFQWLKTKHLEWYFFSVMDRTASMDRTARRARCRREGKLEGGDGGRWQRPDLGAWRGGGQIWVHGGGSGEEEAVDGGGKIWVRVAEEEAVDGGGGSGEALDEGGKSPSFNALAATFKNPTARNLSTSPPVVRKLYPKFVTPDSTILAPKSATISSSFEIIERPSPSPALSNAFSNGCSDILILESPKAARPNHKRF</sequence>
<comment type="caution">
    <text evidence="1">The sequence shown here is derived from an EMBL/GenBank/DDBJ whole genome shotgun (WGS) entry which is preliminary data.</text>
</comment>
<accession>A0A8T0KEF7</accession>
<dbReference type="Proteomes" id="UP000743370">
    <property type="component" value="Unassembled WGS sequence"/>
</dbReference>
<protein>
    <submittedName>
        <fullName evidence="1">Villin-4 protein</fullName>
    </submittedName>
</protein>
<evidence type="ECO:0000313" key="1">
    <source>
        <dbReference type="EMBL" id="KAG2396515.1"/>
    </source>
</evidence>
<gene>
    <name evidence="1" type="ORF">HKW66_Vig0227900</name>
</gene>
<name>A0A8T0KEF7_PHAAN</name>
<reference evidence="1 2" key="1">
    <citation type="submission" date="2020-05" db="EMBL/GenBank/DDBJ databases">
        <title>Vigna angularis (adzuki bean) Var. LongXiaoDou No. 4 denovo assembly.</title>
        <authorList>
            <person name="Xiang H."/>
        </authorList>
    </citation>
    <scope>NUCLEOTIDE SEQUENCE [LARGE SCALE GENOMIC DNA]</scope>
    <source>
        <tissue evidence="1">Leaf</tissue>
    </source>
</reference>
<organism evidence="1 2">
    <name type="scientific">Phaseolus angularis</name>
    <name type="common">Azuki bean</name>
    <name type="synonym">Vigna angularis</name>
    <dbReference type="NCBI Taxonomy" id="3914"/>
    <lineage>
        <taxon>Eukaryota</taxon>
        <taxon>Viridiplantae</taxon>
        <taxon>Streptophyta</taxon>
        <taxon>Embryophyta</taxon>
        <taxon>Tracheophyta</taxon>
        <taxon>Spermatophyta</taxon>
        <taxon>Magnoliopsida</taxon>
        <taxon>eudicotyledons</taxon>
        <taxon>Gunneridae</taxon>
        <taxon>Pentapetalae</taxon>
        <taxon>rosids</taxon>
        <taxon>fabids</taxon>
        <taxon>Fabales</taxon>
        <taxon>Fabaceae</taxon>
        <taxon>Papilionoideae</taxon>
        <taxon>50 kb inversion clade</taxon>
        <taxon>NPAAA clade</taxon>
        <taxon>indigoferoid/millettioid clade</taxon>
        <taxon>Phaseoleae</taxon>
        <taxon>Vigna</taxon>
    </lineage>
</organism>
<evidence type="ECO:0000313" key="2">
    <source>
        <dbReference type="Proteomes" id="UP000743370"/>
    </source>
</evidence>